<evidence type="ECO:0000256" key="1">
    <source>
        <dbReference type="SAM" id="Coils"/>
    </source>
</evidence>
<feature type="compositionally biased region" description="Polar residues" evidence="2">
    <location>
        <begin position="22"/>
        <end position="43"/>
    </location>
</feature>
<evidence type="ECO:0000313" key="4">
    <source>
        <dbReference type="Proteomes" id="UP001357973"/>
    </source>
</evidence>
<sequence>MADENTNTAETAASTNAPETGVNAQPKDTATSPVAANTASQKNGADDLSEKLGMWKHQARENEQKMYENRDRANAAEAKLADTEGRLADAEVRIARLTAQKQHPEITDEAFDALCKETDPDEIIKWADSYVQFMPSKPETGGHDSADDSSRNTGKQAMKTALSNSAPHVHAPAQGDAKSGYEFGLKHSLINSKKE</sequence>
<gene>
    <name evidence="3" type="ORF">B19861_09680</name>
</gene>
<dbReference type="EMBL" id="AP028457">
    <property type="protein sequence ID" value="BEK83026.1"/>
    <property type="molecule type" value="Genomic_DNA"/>
</dbReference>
<name>A0ABM8IPJ0_BIFAD</name>
<feature type="compositionally biased region" description="Basic and acidic residues" evidence="2">
    <location>
        <begin position="140"/>
        <end position="150"/>
    </location>
</feature>
<feature type="region of interest" description="Disordered" evidence="2">
    <location>
        <begin position="1"/>
        <end position="49"/>
    </location>
</feature>
<protein>
    <recommendedName>
        <fullName evidence="5">Scaffolding protein</fullName>
    </recommendedName>
</protein>
<evidence type="ECO:0008006" key="5">
    <source>
        <dbReference type="Google" id="ProtNLM"/>
    </source>
</evidence>
<proteinExistence type="predicted"/>
<dbReference type="Proteomes" id="UP001357973">
    <property type="component" value="Chromosome"/>
</dbReference>
<evidence type="ECO:0000256" key="2">
    <source>
        <dbReference type="SAM" id="MobiDB-lite"/>
    </source>
</evidence>
<accession>A0ABM8IPJ0</accession>
<reference evidence="3 4" key="1">
    <citation type="submission" date="2023-06" db="EMBL/GenBank/DDBJ databases">
        <title>Complete Genome Sequences of Bifidobacterium faecale strain JCM19861T was isolated from human faeces by Jung-Hye Choi et al. (2014).</title>
        <authorList>
            <person name="Okuhama S."/>
            <person name="Takahashi H."/>
            <person name="Imaizumi K."/>
            <person name="Nakayama S."/>
            <person name="Ogata Y."/>
            <person name="Suda W."/>
        </authorList>
    </citation>
    <scope>NUCLEOTIDE SEQUENCE [LARGE SCALE GENOMIC DNA]</scope>
    <source>
        <strain evidence="3 4">JCM 19861</strain>
    </source>
</reference>
<feature type="compositionally biased region" description="Polar residues" evidence="2">
    <location>
        <begin position="151"/>
        <end position="166"/>
    </location>
</feature>
<feature type="compositionally biased region" description="Low complexity" evidence="2">
    <location>
        <begin position="1"/>
        <end position="20"/>
    </location>
</feature>
<keyword evidence="4" id="KW-1185">Reference proteome</keyword>
<organism evidence="3 4">
    <name type="scientific">Bifidobacterium adolescentis</name>
    <dbReference type="NCBI Taxonomy" id="1680"/>
    <lineage>
        <taxon>Bacteria</taxon>
        <taxon>Bacillati</taxon>
        <taxon>Actinomycetota</taxon>
        <taxon>Actinomycetes</taxon>
        <taxon>Bifidobacteriales</taxon>
        <taxon>Bifidobacteriaceae</taxon>
        <taxon>Bifidobacterium</taxon>
    </lineage>
</organism>
<evidence type="ECO:0000313" key="3">
    <source>
        <dbReference type="EMBL" id="BEK83026.1"/>
    </source>
</evidence>
<feature type="region of interest" description="Disordered" evidence="2">
    <location>
        <begin position="134"/>
        <end position="182"/>
    </location>
</feature>
<feature type="coiled-coil region" evidence="1">
    <location>
        <begin position="73"/>
        <end position="100"/>
    </location>
</feature>
<dbReference type="RefSeq" id="WP_347309293.1">
    <property type="nucleotide sequence ID" value="NZ_AP028457.1"/>
</dbReference>
<keyword evidence="1" id="KW-0175">Coiled coil</keyword>